<dbReference type="Pfam" id="PF11927">
    <property type="entry name" value="HODM_asu-like"/>
    <property type="match status" value="1"/>
</dbReference>
<dbReference type="Proteomes" id="UP001144205">
    <property type="component" value="Unassembled WGS sequence"/>
</dbReference>
<comment type="caution">
    <text evidence="1">The sequence shown here is derived from an EMBL/GenBank/DDBJ whole genome shotgun (WGS) entry which is preliminary data.</text>
</comment>
<gene>
    <name evidence="1" type="ORF">STA1M1_28920</name>
</gene>
<evidence type="ECO:0000313" key="2">
    <source>
        <dbReference type="Proteomes" id="UP001144205"/>
    </source>
</evidence>
<reference evidence="1" key="1">
    <citation type="journal article" date="2023" name="Int. J. Syst. Evol. Microbiol.">
        <title>Sinisalibacter aestuarii sp. nov., isolated from estuarine sediment of the Arakawa River.</title>
        <authorList>
            <person name="Arafat S.T."/>
            <person name="Hirano S."/>
            <person name="Sato A."/>
            <person name="Takeuchi K."/>
            <person name="Yasuda T."/>
            <person name="Terahara T."/>
            <person name="Hamada M."/>
            <person name="Kobayashi T."/>
        </authorList>
    </citation>
    <scope>NUCLEOTIDE SEQUENCE</scope>
    <source>
        <strain evidence="1">B-399</strain>
    </source>
</reference>
<organism evidence="1 2">
    <name type="scientific">Sinisalibacter aestuarii</name>
    <dbReference type="NCBI Taxonomy" id="2949426"/>
    <lineage>
        <taxon>Bacteria</taxon>
        <taxon>Pseudomonadati</taxon>
        <taxon>Pseudomonadota</taxon>
        <taxon>Alphaproteobacteria</taxon>
        <taxon>Rhodobacterales</taxon>
        <taxon>Roseobacteraceae</taxon>
        <taxon>Sinisalibacter</taxon>
    </lineage>
</organism>
<dbReference type="RefSeq" id="WP_281843061.1">
    <property type="nucleotide sequence ID" value="NZ_BROH01000009.1"/>
</dbReference>
<proteinExistence type="predicted"/>
<dbReference type="EMBL" id="BROH01000009">
    <property type="protein sequence ID" value="GKY89023.1"/>
    <property type="molecule type" value="Genomic_DNA"/>
</dbReference>
<name>A0ABQ5LW78_9RHOB</name>
<accession>A0ABQ5LW78</accession>
<keyword evidence="2" id="KW-1185">Reference proteome</keyword>
<sequence length="264" mass="29676">MVAICQSELPLRPWAEARTARLPGLNPVEPGDWLRVDEVYAAQMAYREDLLATRRDEVHALAPDARPAAEALLDAVLAEIAAKPGYSRRGGRVICPDGRAVEIDRQAPLVTAARLVQEDLVVMQQPEGAEEHILTGAVLCFPASWTLSEKFMRPLTGIHVPVPVYDDNIARRVQRLFDGLREGRPIWRANALVYADPDLHQPRREGERRKLPPDGPRWLRIERQVLNRLPVPRSVVFSIHTYVIPFERLTGEDRAALAAHRPVS</sequence>
<evidence type="ECO:0008006" key="3">
    <source>
        <dbReference type="Google" id="ProtNLM"/>
    </source>
</evidence>
<dbReference type="InterPro" id="IPR021848">
    <property type="entry name" value="HODM_asu-like"/>
</dbReference>
<evidence type="ECO:0000313" key="1">
    <source>
        <dbReference type="EMBL" id="GKY89023.1"/>
    </source>
</evidence>
<protein>
    <recommendedName>
        <fullName evidence="3">DUF3445 domain-containing protein</fullName>
    </recommendedName>
</protein>